<evidence type="ECO:0000313" key="3">
    <source>
        <dbReference type="Proteomes" id="UP001054252"/>
    </source>
</evidence>
<proteinExistence type="predicted"/>
<feature type="domain" description="N-acetyltransferase" evidence="1">
    <location>
        <begin position="9"/>
        <end position="105"/>
    </location>
</feature>
<dbReference type="Gene3D" id="3.40.630.30">
    <property type="match status" value="1"/>
</dbReference>
<name>A0AAV5LTD1_9ROSI</name>
<dbReference type="Pfam" id="PF13302">
    <property type="entry name" value="Acetyltransf_3"/>
    <property type="match status" value="1"/>
</dbReference>
<gene>
    <name evidence="2" type="ORF">SLEP1_g48064</name>
</gene>
<evidence type="ECO:0000259" key="1">
    <source>
        <dbReference type="Pfam" id="PF13302"/>
    </source>
</evidence>
<protein>
    <recommendedName>
        <fullName evidence="1">N-acetyltransferase domain-containing protein</fullName>
    </recommendedName>
</protein>
<dbReference type="AlphaFoldDB" id="A0AAV5LTD1"/>
<accession>A0AAV5LTD1</accession>
<dbReference type="Proteomes" id="UP001054252">
    <property type="component" value="Unassembled WGS sequence"/>
</dbReference>
<comment type="caution">
    <text evidence="2">The sequence shown here is derived from an EMBL/GenBank/DDBJ whole genome shotgun (WGS) entry which is preliminary data.</text>
</comment>
<dbReference type="PANTHER" id="PTHR46067">
    <property type="entry name" value="ACYL-COA N-ACYLTRANSFERASES (NAT) SUPERFAMILY PROTEIN"/>
    <property type="match status" value="1"/>
</dbReference>
<dbReference type="GO" id="GO:0016747">
    <property type="term" value="F:acyltransferase activity, transferring groups other than amino-acyl groups"/>
    <property type="evidence" value="ECO:0007669"/>
    <property type="project" value="InterPro"/>
</dbReference>
<dbReference type="InterPro" id="IPR000182">
    <property type="entry name" value="GNAT_dom"/>
</dbReference>
<dbReference type="PANTHER" id="PTHR46067:SF16">
    <property type="entry name" value="N-ACETYLTRANSFERASE DOMAIN-CONTAINING PROTEIN"/>
    <property type="match status" value="1"/>
</dbReference>
<organism evidence="2 3">
    <name type="scientific">Rubroshorea leprosula</name>
    <dbReference type="NCBI Taxonomy" id="152421"/>
    <lineage>
        <taxon>Eukaryota</taxon>
        <taxon>Viridiplantae</taxon>
        <taxon>Streptophyta</taxon>
        <taxon>Embryophyta</taxon>
        <taxon>Tracheophyta</taxon>
        <taxon>Spermatophyta</taxon>
        <taxon>Magnoliopsida</taxon>
        <taxon>eudicotyledons</taxon>
        <taxon>Gunneridae</taxon>
        <taxon>Pentapetalae</taxon>
        <taxon>rosids</taxon>
        <taxon>malvids</taxon>
        <taxon>Malvales</taxon>
        <taxon>Dipterocarpaceae</taxon>
        <taxon>Rubroshorea</taxon>
    </lineage>
</organism>
<sequence>MGCINIAKVTRNLRWNTFTSKEEALAYIKDVCIPHPWRRSICIDDHFIGFVSIFPASGNDRCRADIGYGLAVNYWGHGIATEAVKIAVSQVFVDLLEVLRLQAYVNVEMRHLKRF</sequence>
<dbReference type="SUPFAM" id="SSF55729">
    <property type="entry name" value="Acyl-CoA N-acyltransferases (Nat)"/>
    <property type="match status" value="1"/>
</dbReference>
<keyword evidence="3" id="KW-1185">Reference proteome</keyword>
<evidence type="ECO:0000313" key="2">
    <source>
        <dbReference type="EMBL" id="GKV40412.1"/>
    </source>
</evidence>
<dbReference type="InterPro" id="IPR016181">
    <property type="entry name" value="Acyl_CoA_acyltransferase"/>
</dbReference>
<dbReference type="EMBL" id="BPVZ01000141">
    <property type="protein sequence ID" value="GKV40412.1"/>
    <property type="molecule type" value="Genomic_DNA"/>
</dbReference>
<reference evidence="2 3" key="1">
    <citation type="journal article" date="2021" name="Commun. Biol.">
        <title>The genome of Shorea leprosula (Dipterocarpaceae) highlights the ecological relevance of drought in aseasonal tropical rainforests.</title>
        <authorList>
            <person name="Ng K.K.S."/>
            <person name="Kobayashi M.J."/>
            <person name="Fawcett J.A."/>
            <person name="Hatakeyama M."/>
            <person name="Paape T."/>
            <person name="Ng C.H."/>
            <person name="Ang C.C."/>
            <person name="Tnah L.H."/>
            <person name="Lee C.T."/>
            <person name="Nishiyama T."/>
            <person name="Sese J."/>
            <person name="O'Brien M.J."/>
            <person name="Copetti D."/>
            <person name="Mohd Noor M.I."/>
            <person name="Ong R.C."/>
            <person name="Putra M."/>
            <person name="Sireger I.Z."/>
            <person name="Indrioko S."/>
            <person name="Kosugi Y."/>
            <person name="Izuno A."/>
            <person name="Isagi Y."/>
            <person name="Lee S.L."/>
            <person name="Shimizu K.K."/>
        </authorList>
    </citation>
    <scope>NUCLEOTIDE SEQUENCE [LARGE SCALE GENOMIC DNA]</scope>
    <source>
        <strain evidence="2">214</strain>
    </source>
</reference>